<comment type="caution">
    <text evidence="2">The sequence shown here is derived from an EMBL/GenBank/DDBJ whole genome shotgun (WGS) entry which is preliminary data.</text>
</comment>
<evidence type="ECO:0000259" key="1">
    <source>
        <dbReference type="Pfam" id="PF06985"/>
    </source>
</evidence>
<dbReference type="AlphaFoldDB" id="A0A9P9EX74"/>
<sequence>MACIACKLPTDSTDYEKYNCKYDELIQATQYGCPWCIFMLKCIATGAAHIDAKEILNLTISSNASCEIQWSKGKFVLETFTQLTVLVAGHDNAPLRVIRHRGRFPSTTDCQTTSTTIGSWIEECLTSHEGCRPQIQYSSHPFVCPKRLLDLSKGAVALRENIGQERRYVCLSHCWGTNTHIVKTTTQNIERFRKLVPWDNLTKTFQDAINICRGLRIFYLWIDSLCIIQDSDDDWKEQAAQMADIYQNAFLTVAATKSRDGSGGCFSETSPHYMAKLVPGYRDIYVRQQLSLFPDHWTQLENRDDFPLLNRAWIYQEMRLSPRVLHFCTEEVVWVCQAMRRSESGYNDKDFIDGDTFKPTLYASIAEVPRDKDRFIWHRTVQEYSRLQLTFASDKMVALAGLAQRTQNTRPDDRYLAGMWERHLPLDLLWMVWPTPKLKNQKIPRYPSWSWASTTSQVMWDGIWSPLKSVVVREVRFVSDGPSHMGESSEASINLQAPLIDANSLLSNHVTWRTLWSGETSDTITAVEEIRAEELCVNEYKPDCLTDESAPVRWPPNTSGFVIPLGVDVENSFKFSGIHVIKKHGGDCYERIGHVEISHTALVKSNIQSVLEGIGRDIQSRELNKEARRRNSRAYAFRVKELLEGLQVSNIVLV</sequence>
<reference evidence="2" key="1">
    <citation type="journal article" date="2021" name="Nat. Commun.">
        <title>Genetic determinants of endophytism in the Arabidopsis root mycobiome.</title>
        <authorList>
            <person name="Mesny F."/>
            <person name="Miyauchi S."/>
            <person name="Thiergart T."/>
            <person name="Pickel B."/>
            <person name="Atanasova L."/>
            <person name="Karlsson M."/>
            <person name="Huettel B."/>
            <person name="Barry K.W."/>
            <person name="Haridas S."/>
            <person name="Chen C."/>
            <person name="Bauer D."/>
            <person name="Andreopoulos W."/>
            <person name="Pangilinan J."/>
            <person name="LaButti K."/>
            <person name="Riley R."/>
            <person name="Lipzen A."/>
            <person name="Clum A."/>
            <person name="Drula E."/>
            <person name="Henrissat B."/>
            <person name="Kohler A."/>
            <person name="Grigoriev I.V."/>
            <person name="Martin F.M."/>
            <person name="Hacquard S."/>
        </authorList>
    </citation>
    <scope>NUCLEOTIDE SEQUENCE</scope>
    <source>
        <strain evidence="2">MPI-CAGE-AT-0147</strain>
    </source>
</reference>
<name>A0A9P9EX74_9HYPO</name>
<keyword evidence="3" id="KW-1185">Reference proteome</keyword>
<evidence type="ECO:0000313" key="2">
    <source>
        <dbReference type="EMBL" id="KAH7148186.1"/>
    </source>
</evidence>
<feature type="domain" description="Heterokaryon incompatibility" evidence="1">
    <location>
        <begin position="168"/>
        <end position="317"/>
    </location>
</feature>
<organism evidence="2 3">
    <name type="scientific">Dactylonectria macrodidyma</name>
    <dbReference type="NCBI Taxonomy" id="307937"/>
    <lineage>
        <taxon>Eukaryota</taxon>
        <taxon>Fungi</taxon>
        <taxon>Dikarya</taxon>
        <taxon>Ascomycota</taxon>
        <taxon>Pezizomycotina</taxon>
        <taxon>Sordariomycetes</taxon>
        <taxon>Hypocreomycetidae</taxon>
        <taxon>Hypocreales</taxon>
        <taxon>Nectriaceae</taxon>
        <taxon>Dactylonectria</taxon>
    </lineage>
</organism>
<dbReference type="EMBL" id="JAGMUV010000007">
    <property type="protein sequence ID" value="KAH7148186.1"/>
    <property type="molecule type" value="Genomic_DNA"/>
</dbReference>
<dbReference type="Proteomes" id="UP000738349">
    <property type="component" value="Unassembled WGS sequence"/>
</dbReference>
<dbReference type="PANTHER" id="PTHR33112">
    <property type="entry name" value="DOMAIN PROTEIN, PUTATIVE-RELATED"/>
    <property type="match status" value="1"/>
</dbReference>
<protein>
    <submittedName>
        <fullName evidence="2">Heterokaryon incompatibility protein-domain-containing protein</fullName>
    </submittedName>
</protein>
<gene>
    <name evidence="2" type="ORF">EDB81DRAFT_855968</name>
</gene>
<dbReference type="Pfam" id="PF06985">
    <property type="entry name" value="HET"/>
    <property type="match status" value="1"/>
</dbReference>
<evidence type="ECO:0000313" key="3">
    <source>
        <dbReference type="Proteomes" id="UP000738349"/>
    </source>
</evidence>
<dbReference type="OrthoDB" id="3486565at2759"/>
<accession>A0A9P9EX74</accession>
<dbReference type="InterPro" id="IPR010730">
    <property type="entry name" value="HET"/>
</dbReference>
<dbReference type="PANTHER" id="PTHR33112:SF13">
    <property type="entry name" value="HETEROKARYON INCOMPATIBILITY DOMAIN-CONTAINING PROTEIN"/>
    <property type="match status" value="1"/>
</dbReference>
<proteinExistence type="predicted"/>